<dbReference type="Proteomes" id="UP000314294">
    <property type="component" value="Unassembled WGS sequence"/>
</dbReference>
<dbReference type="AlphaFoldDB" id="A0A4Z2G2Z0"/>
<feature type="compositionally biased region" description="Polar residues" evidence="1">
    <location>
        <begin position="87"/>
        <end position="97"/>
    </location>
</feature>
<evidence type="ECO:0000256" key="1">
    <source>
        <dbReference type="SAM" id="MobiDB-lite"/>
    </source>
</evidence>
<gene>
    <name evidence="2" type="ORF">EYF80_042261</name>
</gene>
<protein>
    <submittedName>
        <fullName evidence="2">Uncharacterized protein</fullName>
    </submittedName>
</protein>
<evidence type="ECO:0000313" key="2">
    <source>
        <dbReference type="EMBL" id="TNN47540.1"/>
    </source>
</evidence>
<keyword evidence="3" id="KW-1185">Reference proteome</keyword>
<sequence length="97" mass="10036">MNATDGKVAVCSGREPGELLALIVQPESAEPSPPSGDLASRRQTDSEDSTPLGSGNATQASRGPFYSRLPSVTAAGTTDGSTHESRNYSLGTTIREL</sequence>
<dbReference type="EMBL" id="SRLO01000738">
    <property type="protein sequence ID" value="TNN47540.1"/>
    <property type="molecule type" value="Genomic_DNA"/>
</dbReference>
<proteinExistence type="predicted"/>
<evidence type="ECO:0000313" key="3">
    <source>
        <dbReference type="Proteomes" id="UP000314294"/>
    </source>
</evidence>
<feature type="region of interest" description="Disordered" evidence="1">
    <location>
        <begin position="24"/>
        <end position="97"/>
    </location>
</feature>
<reference evidence="2 3" key="1">
    <citation type="submission" date="2019-03" db="EMBL/GenBank/DDBJ databases">
        <title>First draft genome of Liparis tanakae, snailfish: a comprehensive survey of snailfish specific genes.</title>
        <authorList>
            <person name="Kim W."/>
            <person name="Song I."/>
            <person name="Jeong J.-H."/>
            <person name="Kim D."/>
            <person name="Kim S."/>
            <person name="Ryu S."/>
            <person name="Song J.Y."/>
            <person name="Lee S.K."/>
        </authorList>
    </citation>
    <scope>NUCLEOTIDE SEQUENCE [LARGE SCALE GENOMIC DNA]</scope>
    <source>
        <tissue evidence="2">Muscle</tissue>
    </source>
</reference>
<accession>A0A4Z2G2Z0</accession>
<comment type="caution">
    <text evidence="2">The sequence shown here is derived from an EMBL/GenBank/DDBJ whole genome shotgun (WGS) entry which is preliminary data.</text>
</comment>
<feature type="compositionally biased region" description="Polar residues" evidence="1">
    <location>
        <begin position="49"/>
        <end position="61"/>
    </location>
</feature>
<organism evidence="2 3">
    <name type="scientific">Liparis tanakae</name>
    <name type="common">Tanaka's snailfish</name>
    <dbReference type="NCBI Taxonomy" id="230148"/>
    <lineage>
        <taxon>Eukaryota</taxon>
        <taxon>Metazoa</taxon>
        <taxon>Chordata</taxon>
        <taxon>Craniata</taxon>
        <taxon>Vertebrata</taxon>
        <taxon>Euteleostomi</taxon>
        <taxon>Actinopterygii</taxon>
        <taxon>Neopterygii</taxon>
        <taxon>Teleostei</taxon>
        <taxon>Neoteleostei</taxon>
        <taxon>Acanthomorphata</taxon>
        <taxon>Eupercaria</taxon>
        <taxon>Perciformes</taxon>
        <taxon>Cottioidei</taxon>
        <taxon>Cottales</taxon>
        <taxon>Liparidae</taxon>
        <taxon>Liparis</taxon>
    </lineage>
</organism>
<name>A0A4Z2G2Z0_9TELE</name>